<name>A0ABP7DTQ7_9SPHN</name>
<dbReference type="RefSeq" id="WP_344693060.1">
    <property type="nucleotide sequence ID" value="NZ_BAABBF010000003.1"/>
</dbReference>
<keyword evidence="1" id="KW-0812">Transmembrane</keyword>
<accession>A0ABP7DTQ7</accession>
<evidence type="ECO:0000313" key="4">
    <source>
        <dbReference type="Proteomes" id="UP001500523"/>
    </source>
</evidence>
<keyword evidence="1" id="KW-1133">Transmembrane helix</keyword>
<dbReference type="EMBL" id="BAABBF010000003">
    <property type="protein sequence ID" value="GAA3709376.1"/>
    <property type="molecule type" value="Genomic_DNA"/>
</dbReference>
<dbReference type="InterPro" id="IPR012495">
    <property type="entry name" value="TadE-like_dom"/>
</dbReference>
<comment type="caution">
    <text evidence="3">The sequence shown here is derived from an EMBL/GenBank/DDBJ whole genome shotgun (WGS) entry which is preliminary data.</text>
</comment>
<gene>
    <name evidence="3" type="ORF">GCM10022268_18330</name>
</gene>
<dbReference type="Proteomes" id="UP001500523">
    <property type="component" value="Unassembled WGS sequence"/>
</dbReference>
<keyword evidence="4" id="KW-1185">Reference proteome</keyword>
<feature type="domain" description="TadE-like" evidence="2">
    <location>
        <begin position="12"/>
        <end position="54"/>
    </location>
</feature>
<evidence type="ECO:0000259" key="2">
    <source>
        <dbReference type="Pfam" id="PF07811"/>
    </source>
</evidence>
<evidence type="ECO:0000256" key="1">
    <source>
        <dbReference type="SAM" id="Phobius"/>
    </source>
</evidence>
<dbReference type="Pfam" id="PF07811">
    <property type="entry name" value="TadE"/>
    <property type="match status" value="1"/>
</dbReference>
<keyword evidence="1" id="KW-0472">Membrane</keyword>
<organism evidence="3 4">
    <name type="scientific">Sphingomonas cynarae</name>
    <dbReference type="NCBI Taxonomy" id="930197"/>
    <lineage>
        <taxon>Bacteria</taxon>
        <taxon>Pseudomonadati</taxon>
        <taxon>Pseudomonadota</taxon>
        <taxon>Alphaproteobacteria</taxon>
        <taxon>Sphingomonadales</taxon>
        <taxon>Sphingomonadaceae</taxon>
        <taxon>Sphingomonas</taxon>
    </lineage>
</organism>
<protein>
    <recommendedName>
        <fullName evidence="2">TadE-like domain-containing protein</fullName>
    </recommendedName>
</protein>
<evidence type="ECO:0000313" key="3">
    <source>
        <dbReference type="EMBL" id="GAA3709376.1"/>
    </source>
</evidence>
<sequence>MNQGIFRRDRRGATAIEFALLAPVFLGMIFSLVEGGRMLWIKQTLAEVAFSTARCMSVSVACDTEAKQKGYALTRAAGYGQTLIAANVVPAPNTTCNGAAGMSQVTITTAFNSPVTGLLPILPSTVSGLGCFPKL</sequence>
<feature type="transmembrane region" description="Helical" evidence="1">
    <location>
        <begin position="12"/>
        <end position="33"/>
    </location>
</feature>
<proteinExistence type="predicted"/>
<reference evidence="4" key="1">
    <citation type="journal article" date="2019" name="Int. J. Syst. Evol. Microbiol.">
        <title>The Global Catalogue of Microorganisms (GCM) 10K type strain sequencing project: providing services to taxonomists for standard genome sequencing and annotation.</title>
        <authorList>
            <consortium name="The Broad Institute Genomics Platform"/>
            <consortium name="The Broad Institute Genome Sequencing Center for Infectious Disease"/>
            <person name="Wu L."/>
            <person name="Ma J."/>
        </authorList>
    </citation>
    <scope>NUCLEOTIDE SEQUENCE [LARGE SCALE GENOMIC DNA]</scope>
    <source>
        <strain evidence="4">JCM 17498</strain>
    </source>
</reference>